<evidence type="ECO:0000256" key="1">
    <source>
        <dbReference type="SAM" id="Phobius"/>
    </source>
</evidence>
<proteinExistence type="predicted"/>
<keyword evidence="1" id="KW-0812">Transmembrane</keyword>
<dbReference type="EMBL" id="JAASRM010000001">
    <property type="protein sequence ID" value="NIK87778.1"/>
    <property type="molecule type" value="Genomic_DNA"/>
</dbReference>
<name>A0A846MW42_9PROT</name>
<dbReference type="PANTHER" id="PTHR37947">
    <property type="entry name" value="BLL2462 PROTEIN"/>
    <property type="match status" value="1"/>
</dbReference>
<keyword evidence="1" id="KW-1133">Transmembrane helix</keyword>
<protein>
    <recommendedName>
        <fullName evidence="4">Glutamine amidotransferase domain-containing protein</fullName>
    </recommendedName>
</protein>
<dbReference type="PANTHER" id="PTHR37947:SF1">
    <property type="entry name" value="BLL2462 PROTEIN"/>
    <property type="match status" value="1"/>
</dbReference>
<sequence>MGSIVFAPHIPLTLLWILVGLAALFTTYGFTARARGTWARGLAFLALLLALANPLLVQERREPLRDVAVIVVDHTQSMDINGRRGEADKVAADLKSRLQREPNLDVKMVTVTTNPAGEDTGTQAFTALNSALADVSPSRVAGAFLVTDGEVHDVPAKSRLAPVHAVIVGKRGENDRKLTVVDAVRYTIVGQQATIVVRVDDLGGGEGGIAQVKVRIDGADAGSADVVLGRNTPLQIDVGHEGESVVELEAEPGPSELTLQNNRAVVSINGVRDRLRVLLISGEPNAGERVWRSFLKGDPSVDLVHFTILRPPEKLDSTPLNQLALIVFPSRELFQDKLDAFDLVIFDRYGEHGILPLGYYQNLAGYVANGGALLVSAGPEFAGFGSIYRTPLSAVLPAQPTGDVIAKPFKPQLTTEGLAHPVTQGLSGAIGQNGQPSWGRWFRMIGAQKVHGETVMSGPSDKPLLVLDRVEKGRVAELLSDQGWLWARGFDGGGPQTELLRRLAHWLMKEPELEEEKLTAAIAGGELSVVRRTMAKEPSPVTVTKPSGQTVSLPLTKSEPGIWRGVVKADELGLYRATDGKLSAVAAAGPLNPKEVADMRATDRLLQPIVEQSGGGIAWAADGMPEIRRISRSRRMAGDGWMGIAENKASRVVSVDQSPLLPPWLGLLLLLGTLMLAWRVEGR</sequence>
<evidence type="ECO:0000313" key="2">
    <source>
        <dbReference type="EMBL" id="NIK87778.1"/>
    </source>
</evidence>
<accession>A0A846MW42</accession>
<comment type="caution">
    <text evidence="2">The sequence shown here is derived from an EMBL/GenBank/DDBJ whole genome shotgun (WGS) entry which is preliminary data.</text>
</comment>
<dbReference type="Proteomes" id="UP000570514">
    <property type="component" value="Unassembled WGS sequence"/>
</dbReference>
<keyword evidence="3" id="KW-1185">Reference proteome</keyword>
<dbReference type="RefSeq" id="WP_167081669.1">
    <property type="nucleotide sequence ID" value="NZ_BAAADC010000001.1"/>
</dbReference>
<feature type="transmembrane region" description="Helical" evidence="1">
    <location>
        <begin position="6"/>
        <end position="25"/>
    </location>
</feature>
<dbReference type="Gene3D" id="3.40.50.880">
    <property type="match status" value="1"/>
</dbReference>
<reference evidence="2 3" key="1">
    <citation type="submission" date="2020-03" db="EMBL/GenBank/DDBJ databases">
        <title>Genomic Encyclopedia of Type Strains, Phase IV (KMG-IV): sequencing the most valuable type-strain genomes for metagenomic binning, comparative biology and taxonomic classification.</title>
        <authorList>
            <person name="Goeker M."/>
        </authorList>
    </citation>
    <scope>NUCLEOTIDE SEQUENCE [LARGE SCALE GENOMIC DNA]</scope>
    <source>
        <strain evidence="2 3">DSM 19867</strain>
    </source>
</reference>
<dbReference type="InterPro" id="IPR029062">
    <property type="entry name" value="Class_I_gatase-like"/>
</dbReference>
<organism evidence="2 3">
    <name type="scientific">Rhizomicrobium palustre</name>
    <dbReference type="NCBI Taxonomy" id="189966"/>
    <lineage>
        <taxon>Bacteria</taxon>
        <taxon>Pseudomonadati</taxon>
        <taxon>Pseudomonadota</taxon>
        <taxon>Alphaproteobacteria</taxon>
        <taxon>Micropepsales</taxon>
        <taxon>Micropepsaceae</taxon>
        <taxon>Rhizomicrobium</taxon>
    </lineage>
</organism>
<dbReference type="SUPFAM" id="SSF52317">
    <property type="entry name" value="Class I glutamine amidotransferase-like"/>
    <property type="match status" value="1"/>
</dbReference>
<keyword evidence="1" id="KW-0472">Membrane</keyword>
<feature type="transmembrane region" description="Helical" evidence="1">
    <location>
        <begin position="37"/>
        <end position="57"/>
    </location>
</feature>
<dbReference type="AlphaFoldDB" id="A0A846MW42"/>
<evidence type="ECO:0000313" key="3">
    <source>
        <dbReference type="Proteomes" id="UP000570514"/>
    </source>
</evidence>
<gene>
    <name evidence="2" type="ORF">FHS83_001096</name>
</gene>
<evidence type="ECO:0008006" key="4">
    <source>
        <dbReference type="Google" id="ProtNLM"/>
    </source>
</evidence>